<dbReference type="EMBL" id="BMTX01000034">
    <property type="protein sequence ID" value="GGS75323.1"/>
    <property type="molecule type" value="Genomic_DNA"/>
</dbReference>
<name>A0ABQ2TKN6_STREZ</name>
<evidence type="ECO:0000313" key="3">
    <source>
        <dbReference type="Proteomes" id="UP000597853"/>
    </source>
</evidence>
<feature type="compositionally biased region" description="Low complexity" evidence="1">
    <location>
        <begin position="239"/>
        <end position="255"/>
    </location>
</feature>
<proteinExistence type="predicted"/>
<organism evidence="2 3">
    <name type="scientific">Streptomyces pseudogriseolus</name>
    <name type="common">Streptomyces gancidicus</name>
    <name type="synonym">Streptomyces rubiginosus</name>
    <dbReference type="NCBI Taxonomy" id="36817"/>
    <lineage>
        <taxon>Bacteria</taxon>
        <taxon>Bacillati</taxon>
        <taxon>Actinomycetota</taxon>
        <taxon>Actinomycetes</taxon>
        <taxon>Kitasatosporales</taxon>
        <taxon>Streptomycetaceae</taxon>
        <taxon>Streptomyces</taxon>
        <taxon>Streptomyces pseudogriseolus group</taxon>
    </lineage>
</organism>
<dbReference type="Proteomes" id="UP000597853">
    <property type="component" value="Unassembled WGS sequence"/>
</dbReference>
<gene>
    <name evidence="2" type="ORF">GCM10010285_62340</name>
</gene>
<protein>
    <submittedName>
        <fullName evidence="2">Uncharacterized protein</fullName>
    </submittedName>
</protein>
<reference evidence="3" key="1">
    <citation type="journal article" date="2019" name="Int. J. Syst. Evol. Microbiol.">
        <title>The Global Catalogue of Microorganisms (GCM) 10K type strain sequencing project: providing services to taxonomists for standard genome sequencing and annotation.</title>
        <authorList>
            <consortium name="The Broad Institute Genomics Platform"/>
            <consortium name="The Broad Institute Genome Sequencing Center for Infectious Disease"/>
            <person name="Wu L."/>
            <person name="Ma J."/>
        </authorList>
    </citation>
    <scope>NUCLEOTIDE SEQUENCE [LARGE SCALE GENOMIC DNA]</scope>
    <source>
        <strain evidence="3">JCM 4416</strain>
    </source>
</reference>
<evidence type="ECO:0000256" key="1">
    <source>
        <dbReference type="SAM" id="MobiDB-lite"/>
    </source>
</evidence>
<sequence>MSDYIVDITRAYQGSEVEIVAEVARRHNAEKAQILIVGRDDQRDSLGASFPEARTIFLPGYPSDVQVADVIAENVTQAAEGVDWVPPTVLSFHRSVVVKSGSLGRISHLFNTRPLREYLPEREIAHESGWPEQLMPLDEALVALQEALRTAGATGPERSLPKTDIRSRLVRVDERFDKDANYLARTPRLVSILLREARNRGMVRQYGTEPQVRVFLSTNPATHSDAGAVSQVPSGSFSSGPALAGGAPSGIPSPSQVYGSQSTVSFPSQVAPSERSPVDAGEPVSRSYSFVDMLRSKELGPYPEVRHLLYAEIARVSEGEQEVSSIRDLARRAVRATREQAPTEFPRPRSATGLAKEKYDWRGLEKFAIRIMVRGGLALGPDGTPLAATTSVWEARRAPVLRELPQDLSVRFDAEIVMEIVEHFQDVTPEDIDHLAGALLANRDEWARDHIDEAIFYLQDTGRVVGNSTDGAPDVLLPVPQPEPFVHAVESPTE</sequence>
<feature type="region of interest" description="Disordered" evidence="1">
    <location>
        <begin position="239"/>
        <end position="282"/>
    </location>
</feature>
<accession>A0ABQ2TKN6</accession>
<evidence type="ECO:0000313" key="2">
    <source>
        <dbReference type="EMBL" id="GGS75323.1"/>
    </source>
</evidence>
<comment type="caution">
    <text evidence="2">The sequence shown here is derived from an EMBL/GenBank/DDBJ whole genome shotgun (WGS) entry which is preliminary data.</text>
</comment>
<feature type="compositionally biased region" description="Polar residues" evidence="1">
    <location>
        <begin position="256"/>
        <end position="271"/>
    </location>
</feature>
<keyword evidence="3" id="KW-1185">Reference proteome</keyword>